<evidence type="ECO:0000256" key="1">
    <source>
        <dbReference type="SAM" id="MobiDB-lite"/>
    </source>
</evidence>
<feature type="region of interest" description="Disordered" evidence="1">
    <location>
        <begin position="46"/>
        <end position="75"/>
    </location>
</feature>
<keyword evidence="3" id="KW-1185">Reference proteome</keyword>
<organism evidence="2 3">
    <name type="scientific">Portunus trituberculatus</name>
    <name type="common">Swimming crab</name>
    <name type="synonym">Neptunus trituberculatus</name>
    <dbReference type="NCBI Taxonomy" id="210409"/>
    <lineage>
        <taxon>Eukaryota</taxon>
        <taxon>Metazoa</taxon>
        <taxon>Ecdysozoa</taxon>
        <taxon>Arthropoda</taxon>
        <taxon>Crustacea</taxon>
        <taxon>Multicrustacea</taxon>
        <taxon>Malacostraca</taxon>
        <taxon>Eumalacostraca</taxon>
        <taxon>Eucarida</taxon>
        <taxon>Decapoda</taxon>
        <taxon>Pleocyemata</taxon>
        <taxon>Brachyura</taxon>
        <taxon>Eubrachyura</taxon>
        <taxon>Portunoidea</taxon>
        <taxon>Portunidae</taxon>
        <taxon>Portuninae</taxon>
        <taxon>Portunus</taxon>
    </lineage>
</organism>
<accession>A0A5B7GCW4</accession>
<name>A0A5B7GCW4_PORTR</name>
<reference evidence="2 3" key="1">
    <citation type="submission" date="2019-05" db="EMBL/GenBank/DDBJ databases">
        <title>Another draft genome of Portunus trituberculatus and its Hox gene families provides insights of decapod evolution.</title>
        <authorList>
            <person name="Jeong J.-H."/>
            <person name="Song I."/>
            <person name="Kim S."/>
            <person name="Choi T."/>
            <person name="Kim D."/>
            <person name="Ryu S."/>
            <person name="Kim W."/>
        </authorList>
    </citation>
    <scope>NUCLEOTIDE SEQUENCE [LARGE SCALE GENOMIC DNA]</scope>
    <source>
        <tissue evidence="2">Muscle</tissue>
    </source>
</reference>
<protein>
    <recommendedName>
        <fullName evidence="4">HTH psq-type domain-containing protein</fullName>
    </recommendedName>
</protein>
<dbReference type="AlphaFoldDB" id="A0A5B7GCW4"/>
<evidence type="ECO:0008006" key="4">
    <source>
        <dbReference type="Google" id="ProtNLM"/>
    </source>
</evidence>
<gene>
    <name evidence="2" type="ORF">E2C01_051850</name>
</gene>
<comment type="caution">
    <text evidence="2">The sequence shown here is derived from an EMBL/GenBank/DDBJ whole genome shotgun (WGS) entry which is preliminary data.</text>
</comment>
<evidence type="ECO:0000313" key="2">
    <source>
        <dbReference type="EMBL" id="MPC57861.1"/>
    </source>
</evidence>
<proteinExistence type="predicted"/>
<dbReference type="EMBL" id="VSRR010015143">
    <property type="protein sequence ID" value="MPC57861.1"/>
    <property type="molecule type" value="Genomic_DNA"/>
</dbReference>
<sequence>MEFIRKLVEEANVTRVCEEYGMTKQVVLDISKSKDKLVEYSAKYCKDASSSKSGRRRNSISPQHNMAEEEYVSLK</sequence>
<evidence type="ECO:0000313" key="3">
    <source>
        <dbReference type="Proteomes" id="UP000324222"/>
    </source>
</evidence>
<dbReference type="Proteomes" id="UP000324222">
    <property type="component" value="Unassembled WGS sequence"/>
</dbReference>